<organism evidence="2 3">
    <name type="scientific">Kipferlia bialata</name>
    <dbReference type="NCBI Taxonomy" id="797122"/>
    <lineage>
        <taxon>Eukaryota</taxon>
        <taxon>Metamonada</taxon>
        <taxon>Carpediemonas-like organisms</taxon>
        <taxon>Kipferlia</taxon>
    </lineage>
</organism>
<keyword evidence="3" id="KW-1185">Reference proteome</keyword>
<evidence type="ECO:0000313" key="2">
    <source>
        <dbReference type="EMBL" id="GIQ80247.1"/>
    </source>
</evidence>
<evidence type="ECO:0000313" key="3">
    <source>
        <dbReference type="Proteomes" id="UP000265618"/>
    </source>
</evidence>
<gene>
    <name evidence="2" type="ORF">KIPB_001015</name>
</gene>
<feature type="compositionally biased region" description="Pro residues" evidence="1">
    <location>
        <begin position="297"/>
        <end position="316"/>
    </location>
</feature>
<evidence type="ECO:0000256" key="1">
    <source>
        <dbReference type="SAM" id="MobiDB-lite"/>
    </source>
</evidence>
<protein>
    <submittedName>
        <fullName evidence="2">Uncharacterized protein</fullName>
    </submittedName>
</protein>
<comment type="caution">
    <text evidence="2">The sequence shown here is derived from an EMBL/GenBank/DDBJ whole genome shotgun (WGS) entry which is preliminary data.</text>
</comment>
<dbReference type="Proteomes" id="UP000265618">
    <property type="component" value="Unassembled WGS sequence"/>
</dbReference>
<dbReference type="AlphaFoldDB" id="A0A9K3GEY5"/>
<name>A0A9K3GEY5_9EUKA</name>
<proteinExistence type="predicted"/>
<dbReference type="EMBL" id="BDIP01000131">
    <property type="protein sequence ID" value="GIQ80247.1"/>
    <property type="molecule type" value="Genomic_DNA"/>
</dbReference>
<reference evidence="2 3" key="1">
    <citation type="journal article" date="2018" name="PLoS ONE">
        <title>The draft genome of Kipferlia bialata reveals reductive genome evolution in fornicate parasites.</title>
        <authorList>
            <person name="Tanifuji G."/>
            <person name="Takabayashi S."/>
            <person name="Kume K."/>
            <person name="Takagi M."/>
            <person name="Nakayama T."/>
            <person name="Kamikawa R."/>
            <person name="Inagaki Y."/>
            <person name="Hashimoto T."/>
        </authorList>
    </citation>
    <scope>NUCLEOTIDE SEQUENCE [LARGE SCALE GENOMIC DNA]</scope>
    <source>
        <strain evidence="2">NY0173</strain>
    </source>
</reference>
<accession>A0A9K3GEY5</accession>
<feature type="region of interest" description="Disordered" evidence="1">
    <location>
        <begin position="292"/>
        <end position="331"/>
    </location>
</feature>
<sequence length="1164" mass="123626">MTLSTRITLLPSHSLSLSLPGVSEATVVVVCQRLMQTMQEQAAQTETVKTFSALFSTLADQFDAPGDRHNTPLEMVAFVCLGIVPQLPSVASNVREAMMAVLHTLLNGLFQSPSRETREGEREGEGEGETQAITLHADSREVLTACMPGLVAALLSISDGESEGKEYSARSMLTKLMAASPSAFFASVFKGLNSPTGRVSAAKTIVEQKPSLFLQRRQKERERAAEMAEMRKVIAADMPSERNLPVGEPTIEEMVRKAQVLEAQKKKEEDLARFRESVKDLVGDASSIEQGYLPPAVTAPPPIPSVPSGPTVPKPPVQERERETDAQTSSADADSLLFSLSGSILHPDSQQVLDGLAVSLPTLSRLVQSAYTPQRTQALSLASVVTTTARTGGYGSRSSDVLDSVTTSVLIPTVQSSASASTQGRIHNARFLIGALPDPALPLQCLLLSQLSLSALSSKGPEKRVQYPTPVPPSHPAPLSLLQALLCNQVQQAPMLSLCQAEPELYARLSAVAGSIDTDTVKGPDSDHTRHWVVEAVRDRLDSLSAFLSRSVQAKQDRQAGPGDTQTLQISESVVSELAWLLRSASLLLSQRVPTHESLVLTVLGLVGTLLEVISDGSVGDDTPAGASLSLSLCRDAALALSVCRGVVPTLSTVEQGERDTQSESSLLVVSQGVLQSLVSLSIQHMGRSLSLPSPIVLQTCCMSVGALYPLLDPSARDSLAAEALPTLLKHVKREREEEDGGERLAPCMEALLLCATLYRDTVTSDALDAMLYVSQWERDLALTLSGAPAVASPHAHYKEVPSALETSALLSLVRSLMNRGAEGAELTDLAALPPVLLQPILLGMPIHQALSMPAPLSLCPILAQRYIVENEATLVEQGLPLTLLPLMRDSLSLSLPHVAESSHITVPPMSGRYAPLVAAVPPRETGGTPEECAQSDTVTLGLLCVALIGLQSSTSRVSVSARSYAVDALALIFAVANQALEDSDTLIVTFERIASATVDSISSITVDPSAPSTGFPSVTLCNTTYTPVGCIQLLGASMRTCGWCVPDHLLSSCLSLLLASPVVDVRAEAWSLYLSECIVVKGRDALAATAGLEVEREYKVISAIVSALDAMVCNGRAPARRMPFVVAAARYLLRCSEAQGGMAIVMRCGGDMDLYTALAAKEL</sequence>